<evidence type="ECO:0000259" key="11">
    <source>
        <dbReference type="Pfam" id="PF07715"/>
    </source>
</evidence>
<sequence length="1090" mass="121567">MKRIVLLLLSYCICMVYGFAQEKVIVRGKVLDAKDRLPVIGASVFETDKDGRTIAGTQTDIDGNYALRMSNSKNKISVSYLGYKNFSEQLNGRTVVNVVLHSNESLLKEVVVTAGRTVNNGTGLNIEKRNSTTATVTIQGKELQELASQSIDQALQGRMSGVDIGTTSGDPGAGMSIRIRGTSSINGSSNPLIVLDGLPFDTEIPSDFNFGTADENGYAQLLNIAPTDIQDITVLKDAASTAVWGARAANGVLIINTKRGIIGKPQLTYNFKGYVSTQPKSIPLLNGNQYATLIPEEVSNADGNPLNIQNNKEFSFDPFDPYWYHNYSNNTDWINAITQTGLSQDHNLSMTGGGEKAKYYASLGYTGVRGTTVGTDLKRITTKINLDYNVSSRIRFRTDITFTHLDNSQNFPGEIRGVAYNKMPNMSIYEFDLYGNKSPNYLSPAYNIQGSFGYDGGKDKATGTYNPVAMALEAINKQVGNRILPHFFVQYDILPSLLTSTFDVQFDINNNKQNTFLPQIATGRYNNETVVNRAGDIDGDVFGVTTKLNFVYKPNLNQEIHTLQALLSLQTSDSRSLSYKANMSNTASSLLQDPADPSRTINSELALEATHSQNRSVGALLQGQYSLLDKYIVNAALRLDGNSRFGPDNRYGLFPSLSFRWRVSGEEFLKQANFIEDLSLRASYGQSGGVPNKNYLYFNQYTPFDYSYMGQSGVFPSNMELSNLKWQTVTGINFGFNLWLFKNRLLLDAEVYRNRTTDMFFDKLALPTYTGFDKYSANIGTMDNQGWEVMLNTIPYKKGKVQVGFDFNIARNVNIIREVSEYFPRDNGIKINQNGKYRSYLLEGNPFGSFYGFKYLGVYSTEDETIARDANGNKITGPNGQQIHMRFGYPSIDYVFQAGDAKYEDINHDGNIDEKDIVYLGNGIPKITGGFGPSLTYKGLTIRTFFNYRLGYQVINAATMNTTNMYSYDNQSTAVLRRWRNPGDVTDIPRALFKKGYNWLGSDRYVEEGSFVRFKSVTVRYNLAHNVLNKMKVRSASVYVTGENLVTWTKYRGQDPDISTRGDNDPFKINVDNSLTPPSRNILFGLTVGF</sequence>
<keyword evidence="7 8" id="KW-0998">Cell outer membrane</keyword>
<evidence type="ECO:0000256" key="7">
    <source>
        <dbReference type="ARBA" id="ARBA00023237"/>
    </source>
</evidence>
<dbReference type="PROSITE" id="PS52016">
    <property type="entry name" value="TONB_DEPENDENT_REC_3"/>
    <property type="match status" value="1"/>
</dbReference>
<evidence type="ECO:0000256" key="6">
    <source>
        <dbReference type="ARBA" id="ARBA00023136"/>
    </source>
</evidence>
<dbReference type="InterPro" id="IPR012910">
    <property type="entry name" value="Plug_dom"/>
</dbReference>
<dbReference type="Proteomes" id="UP000000310">
    <property type="component" value="Chromosome"/>
</dbReference>
<keyword evidence="6 8" id="KW-0472">Membrane</keyword>
<reference evidence="13" key="2">
    <citation type="submission" date="2011-02" db="EMBL/GenBank/DDBJ databases">
        <title>The complete genome of Pedobacter saltans DSM 12145.</title>
        <authorList>
            <consortium name="US DOE Joint Genome Institute (JGI-PGF)"/>
            <person name="Lucas S."/>
            <person name="Copeland A."/>
            <person name="Lapidus A."/>
            <person name="Bruce D."/>
            <person name="Goodwin L."/>
            <person name="Pitluck S."/>
            <person name="Kyrpides N."/>
            <person name="Mavromatis K."/>
            <person name="Pagani I."/>
            <person name="Ivanova N."/>
            <person name="Ovchinnikova G."/>
            <person name="Lu M."/>
            <person name="Detter J.C."/>
            <person name="Han C."/>
            <person name="Land M."/>
            <person name="Hauser L."/>
            <person name="Markowitz V."/>
            <person name="Cheng J.-F."/>
            <person name="Hugenholtz P."/>
            <person name="Woyke T."/>
            <person name="Wu D."/>
            <person name="Tindall B."/>
            <person name="Pomrenke H.G."/>
            <person name="Brambilla E."/>
            <person name="Klenk H.-P."/>
            <person name="Eisen J.A."/>
        </authorList>
    </citation>
    <scope>NUCLEOTIDE SEQUENCE [LARGE SCALE GENOMIC DNA]</scope>
    <source>
        <strain evidence="13">ATCC 51119 / DSM 12145 / JCM 21818 / LMG 10337 / NBRC 100064 / NCIMB 13643</strain>
    </source>
</reference>
<dbReference type="SUPFAM" id="SSF49464">
    <property type="entry name" value="Carboxypeptidase regulatory domain-like"/>
    <property type="match status" value="1"/>
</dbReference>
<dbReference type="NCBIfam" id="TIGR04056">
    <property type="entry name" value="OMP_RagA_SusC"/>
    <property type="match status" value="1"/>
</dbReference>
<dbReference type="RefSeq" id="WP_013634712.1">
    <property type="nucleotide sequence ID" value="NC_015177.1"/>
</dbReference>
<dbReference type="GO" id="GO:0009279">
    <property type="term" value="C:cell outer membrane"/>
    <property type="evidence" value="ECO:0007669"/>
    <property type="project" value="UniProtKB-SubCell"/>
</dbReference>
<feature type="domain" description="TonB-dependent receptor-like beta-barrel" evidence="10">
    <location>
        <begin position="499"/>
        <end position="1044"/>
    </location>
</feature>
<comment type="subcellular location">
    <subcellularLocation>
        <location evidence="1 8">Cell outer membrane</location>
        <topology evidence="1 8">Multi-pass membrane protein</topology>
    </subcellularLocation>
</comment>
<dbReference type="eggNOG" id="COG4206">
    <property type="taxonomic scope" value="Bacteria"/>
</dbReference>
<dbReference type="HOGENOM" id="CLU_004317_0_1_10"/>
<dbReference type="InterPro" id="IPR008969">
    <property type="entry name" value="CarboxyPept-like_regulatory"/>
</dbReference>
<feature type="domain" description="TonB-dependent receptor plug" evidence="11">
    <location>
        <begin position="128"/>
        <end position="252"/>
    </location>
</feature>
<keyword evidence="4 8" id="KW-0812">Transmembrane</keyword>
<dbReference type="InterPro" id="IPR039426">
    <property type="entry name" value="TonB-dep_rcpt-like"/>
</dbReference>
<dbReference type="Gene3D" id="2.40.170.20">
    <property type="entry name" value="TonB-dependent receptor, beta-barrel domain"/>
    <property type="match status" value="1"/>
</dbReference>
<accession>F0S5Q7</accession>
<dbReference type="NCBIfam" id="TIGR04057">
    <property type="entry name" value="SusC_RagA_signa"/>
    <property type="match status" value="1"/>
</dbReference>
<dbReference type="InterPro" id="IPR037066">
    <property type="entry name" value="Plug_dom_sf"/>
</dbReference>
<reference evidence="12 13" key="1">
    <citation type="journal article" date="2011" name="Stand. Genomic Sci.">
        <title>Complete genome sequence of the gliding, heparinolytic Pedobacter saltans type strain (113).</title>
        <authorList>
            <person name="Liolios K."/>
            <person name="Sikorski J."/>
            <person name="Lu M."/>
            <person name="Nolan M."/>
            <person name="Lapidus A."/>
            <person name="Lucas S."/>
            <person name="Hammon N."/>
            <person name="Deshpande S."/>
            <person name="Cheng J.F."/>
            <person name="Tapia R."/>
            <person name="Han C."/>
            <person name="Goodwin L."/>
            <person name="Pitluck S."/>
            <person name="Huntemann M."/>
            <person name="Ivanova N."/>
            <person name="Pagani I."/>
            <person name="Mavromatis K."/>
            <person name="Ovchinikova G."/>
            <person name="Pati A."/>
            <person name="Chen A."/>
            <person name="Palaniappan K."/>
            <person name="Land M."/>
            <person name="Hauser L."/>
            <person name="Brambilla E.M."/>
            <person name="Kotsyurbenko O."/>
            <person name="Rohde M."/>
            <person name="Tindall B.J."/>
            <person name="Abt B."/>
            <person name="Goker M."/>
            <person name="Detter J.C."/>
            <person name="Woyke T."/>
            <person name="Bristow J."/>
            <person name="Eisen J.A."/>
            <person name="Markowitz V."/>
            <person name="Hugenholtz P."/>
            <person name="Klenk H.P."/>
            <person name="Kyrpides N.C."/>
        </authorList>
    </citation>
    <scope>NUCLEOTIDE SEQUENCE [LARGE SCALE GENOMIC DNA]</scope>
    <source>
        <strain evidence="13">ATCC 51119 / DSM 12145 / JCM 21818 / LMG 10337 / NBRC 100064 / NCIMB 13643</strain>
    </source>
</reference>
<keyword evidence="5 9" id="KW-0798">TonB box</keyword>
<dbReference type="Gene3D" id="2.60.40.1120">
    <property type="entry name" value="Carboxypeptidase-like, regulatory domain"/>
    <property type="match status" value="1"/>
</dbReference>
<dbReference type="KEGG" id="psn:Pedsa_3702"/>
<evidence type="ECO:0000256" key="2">
    <source>
        <dbReference type="ARBA" id="ARBA00022448"/>
    </source>
</evidence>
<keyword evidence="2 8" id="KW-0813">Transport</keyword>
<evidence type="ECO:0000256" key="9">
    <source>
        <dbReference type="RuleBase" id="RU003357"/>
    </source>
</evidence>
<gene>
    <name evidence="12" type="ordered locus">Pedsa_3702</name>
</gene>
<comment type="similarity">
    <text evidence="8 9">Belongs to the TonB-dependent receptor family.</text>
</comment>
<keyword evidence="13" id="KW-1185">Reference proteome</keyword>
<evidence type="ECO:0000313" key="12">
    <source>
        <dbReference type="EMBL" id="ADY54231.1"/>
    </source>
</evidence>
<keyword evidence="12" id="KW-0675">Receptor</keyword>
<dbReference type="EMBL" id="CP002545">
    <property type="protein sequence ID" value="ADY54231.1"/>
    <property type="molecule type" value="Genomic_DNA"/>
</dbReference>
<evidence type="ECO:0000256" key="3">
    <source>
        <dbReference type="ARBA" id="ARBA00022452"/>
    </source>
</evidence>
<dbReference type="Pfam" id="PF13715">
    <property type="entry name" value="CarbopepD_reg_2"/>
    <property type="match status" value="1"/>
</dbReference>
<dbReference type="SUPFAM" id="SSF56935">
    <property type="entry name" value="Porins"/>
    <property type="match status" value="1"/>
</dbReference>
<dbReference type="Gene3D" id="2.170.130.10">
    <property type="entry name" value="TonB-dependent receptor, plug domain"/>
    <property type="match status" value="1"/>
</dbReference>
<dbReference type="InterPro" id="IPR036942">
    <property type="entry name" value="Beta-barrel_TonB_sf"/>
</dbReference>
<evidence type="ECO:0000256" key="8">
    <source>
        <dbReference type="PROSITE-ProRule" id="PRU01360"/>
    </source>
</evidence>
<dbReference type="InterPro" id="IPR000531">
    <property type="entry name" value="Beta-barrel_TonB"/>
</dbReference>
<name>F0S5Q7_PSESL</name>
<dbReference type="InterPro" id="IPR023996">
    <property type="entry name" value="TonB-dep_OMP_SusC/RagA"/>
</dbReference>
<dbReference type="Pfam" id="PF00593">
    <property type="entry name" value="TonB_dep_Rec_b-barrel"/>
    <property type="match status" value="1"/>
</dbReference>
<evidence type="ECO:0000259" key="10">
    <source>
        <dbReference type="Pfam" id="PF00593"/>
    </source>
</evidence>
<evidence type="ECO:0000256" key="5">
    <source>
        <dbReference type="ARBA" id="ARBA00023077"/>
    </source>
</evidence>
<organism evidence="12 13">
    <name type="scientific">Pseudopedobacter saltans (strain ATCC 51119 / DSM 12145 / JCM 21818 / CCUG 39354 / LMG 10337 / NBRC 100064 / NCIMB 13643)</name>
    <name type="common">Pedobacter saltans</name>
    <dbReference type="NCBI Taxonomy" id="762903"/>
    <lineage>
        <taxon>Bacteria</taxon>
        <taxon>Pseudomonadati</taxon>
        <taxon>Bacteroidota</taxon>
        <taxon>Sphingobacteriia</taxon>
        <taxon>Sphingobacteriales</taxon>
        <taxon>Sphingobacteriaceae</taxon>
        <taxon>Pseudopedobacter</taxon>
    </lineage>
</organism>
<evidence type="ECO:0000256" key="4">
    <source>
        <dbReference type="ARBA" id="ARBA00022692"/>
    </source>
</evidence>
<dbReference type="InterPro" id="IPR018247">
    <property type="entry name" value="EF_Hand_1_Ca_BS"/>
</dbReference>
<dbReference type="Pfam" id="PF07715">
    <property type="entry name" value="Plug"/>
    <property type="match status" value="1"/>
</dbReference>
<evidence type="ECO:0000256" key="1">
    <source>
        <dbReference type="ARBA" id="ARBA00004571"/>
    </source>
</evidence>
<dbReference type="STRING" id="762903.Pedsa_3702"/>
<protein>
    <submittedName>
        <fullName evidence="12">TonB-dependent receptor plug</fullName>
    </submittedName>
</protein>
<dbReference type="AlphaFoldDB" id="F0S5Q7"/>
<dbReference type="InterPro" id="IPR023997">
    <property type="entry name" value="TonB-dep_OMP_SusC/RagA_CS"/>
</dbReference>
<evidence type="ECO:0000313" key="13">
    <source>
        <dbReference type="Proteomes" id="UP000000310"/>
    </source>
</evidence>
<proteinExistence type="inferred from homology"/>
<dbReference type="PROSITE" id="PS00018">
    <property type="entry name" value="EF_HAND_1"/>
    <property type="match status" value="1"/>
</dbReference>
<keyword evidence="3 8" id="KW-1134">Transmembrane beta strand</keyword>